<reference evidence="2 3" key="1">
    <citation type="submission" date="2020-08" db="EMBL/GenBank/DDBJ databases">
        <title>Sequencing the genomes of 1000 actinobacteria strains.</title>
        <authorList>
            <person name="Klenk H.-P."/>
        </authorList>
    </citation>
    <scope>NUCLEOTIDE SEQUENCE [LARGE SCALE GENOMIC DNA]</scope>
    <source>
        <strain evidence="2 3">DSM 44230</strain>
    </source>
</reference>
<dbReference type="EMBL" id="JACHMH010000001">
    <property type="protein sequence ID" value="MBB4675852.1"/>
    <property type="molecule type" value="Genomic_DNA"/>
</dbReference>
<evidence type="ECO:0000313" key="3">
    <source>
        <dbReference type="Proteomes" id="UP000533598"/>
    </source>
</evidence>
<evidence type="ECO:0000256" key="1">
    <source>
        <dbReference type="SAM" id="MobiDB-lite"/>
    </source>
</evidence>
<keyword evidence="3" id="KW-1185">Reference proteome</keyword>
<feature type="region of interest" description="Disordered" evidence="1">
    <location>
        <begin position="38"/>
        <end position="63"/>
    </location>
</feature>
<gene>
    <name evidence="2" type="ORF">HNR67_001970</name>
</gene>
<evidence type="ECO:0008006" key="4">
    <source>
        <dbReference type="Google" id="ProtNLM"/>
    </source>
</evidence>
<comment type="caution">
    <text evidence="2">The sequence shown here is derived from an EMBL/GenBank/DDBJ whole genome shotgun (WGS) entry which is preliminary data.</text>
</comment>
<dbReference type="RefSeq" id="WP_185001755.1">
    <property type="nucleotide sequence ID" value="NZ_BAAAUI010000022.1"/>
</dbReference>
<evidence type="ECO:0000313" key="2">
    <source>
        <dbReference type="EMBL" id="MBB4675852.1"/>
    </source>
</evidence>
<dbReference type="AlphaFoldDB" id="A0A7W7C798"/>
<proteinExistence type="predicted"/>
<protein>
    <recommendedName>
        <fullName evidence="4">DUF3558 domain-containing protein</fullName>
    </recommendedName>
</protein>
<dbReference type="PROSITE" id="PS51257">
    <property type="entry name" value="PROKAR_LIPOPROTEIN"/>
    <property type="match status" value="1"/>
</dbReference>
<dbReference type="Proteomes" id="UP000533598">
    <property type="component" value="Unassembled WGS sequence"/>
</dbReference>
<sequence>MRASRELLTALVPLAVAGVVLAGCMNVIPGTAELPDNMALGSTRSTGTVPPDTAPPGSVSPQTLSSVPLVTGVVADECLLSAEEFTTMIDKPTRTGRNALVELEGQGPARSCYYDAADGDRYSGWINIYGSAGPSTPDLITRINQNVLISRKLEGVGLSAVYHPAAQIIDGGTIYVATQKYLVEIRLKTVIADDQKLVDAAKAALARLPA</sequence>
<organism evidence="2 3">
    <name type="scientific">Crossiella cryophila</name>
    <dbReference type="NCBI Taxonomy" id="43355"/>
    <lineage>
        <taxon>Bacteria</taxon>
        <taxon>Bacillati</taxon>
        <taxon>Actinomycetota</taxon>
        <taxon>Actinomycetes</taxon>
        <taxon>Pseudonocardiales</taxon>
        <taxon>Pseudonocardiaceae</taxon>
        <taxon>Crossiella</taxon>
    </lineage>
</organism>
<name>A0A7W7C798_9PSEU</name>
<accession>A0A7W7C798</accession>